<dbReference type="InterPro" id="IPR011256">
    <property type="entry name" value="Reg_factor_effector_dom_sf"/>
</dbReference>
<sequence>MTRGRQANSPQIKVRSLRTGFLFAILRINYGVTPESRGFFLFFSGGCKMEKHRFKTAEFAALCGVKKDTLLHYDHIGLLKPQWVGENGYRYYSARQIPTYDLIATLRRLGTPLAEIRSYLTRRSPEALMDLLREKEADWEAERRRLARMGAFLHNAKDKMALAQTVRPGEIRLETFPEAHCAVVEAPDFAHAKFEEAVYLLHVRQLITWARENGSPSQAPGDIICRESLERGDFMEDYYYCLVPPGTTGWPLRVRPAGTYAVLYHQGSYASEYGACRRLRDWVLAQGYAIDGDLYEEDLVNDIASEDPRSYLLKLSLKIQTP</sequence>
<dbReference type="PROSITE" id="PS50937">
    <property type="entry name" value="HTH_MERR_2"/>
    <property type="match status" value="1"/>
</dbReference>
<dbReference type="OrthoDB" id="9773308at2"/>
<dbReference type="Gene3D" id="3.20.80.10">
    <property type="entry name" value="Regulatory factor, effector binding domain"/>
    <property type="match status" value="1"/>
</dbReference>
<dbReference type="Proteomes" id="UP000260649">
    <property type="component" value="Unassembled WGS sequence"/>
</dbReference>
<feature type="domain" description="HTH merR-type" evidence="2">
    <location>
        <begin position="53"/>
        <end position="122"/>
    </location>
</feature>
<keyword evidence="4" id="KW-1185">Reference proteome</keyword>
<dbReference type="InterPro" id="IPR009061">
    <property type="entry name" value="DNA-bd_dom_put_sf"/>
</dbReference>
<dbReference type="InterPro" id="IPR047057">
    <property type="entry name" value="MerR_fam"/>
</dbReference>
<dbReference type="AlphaFoldDB" id="A0A3E2B197"/>
<dbReference type="InterPro" id="IPR000551">
    <property type="entry name" value="MerR-type_HTH_dom"/>
</dbReference>
<keyword evidence="1" id="KW-0238">DNA-binding</keyword>
<dbReference type="GO" id="GO:0003677">
    <property type="term" value="F:DNA binding"/>
    <property type="evidence" value="ECO:0007669"/>
    <property type="project" value="UniProtKB-KW"/>
</dbReference>
<dbReference type="PANTHER" id="PTHR30204">
    <property type="entry name" value="REDOX-CYCLING DRUG-SENSING TRANSCRIPTIONAL ACTIVATOR SOXR"/>
    <property type="match status" value="1"/>
</dbReference>
<dbReference type="SUPFAM" id="SSF55136">
    <property type="entry name" value="Probable bacterial effector-binding domain"/>
    <property type="match status" value="1"/>
</dbReference>
<evidence type="ECO:0000259" key="2">
    <source>
        <dbReference type="PROSITE" id="PS50937"/>
    </source>
</evidence>
<name>A0A3E2B197_9FIRM</name>
<dbReference type="GO" id="GO:0003700">
    <property type="term" value="F:DNA-binding transcription factor activity"/>
    <property type="evidence" value="ECO:0007669"/>
    <property type="project" value="InterPro"/>
</dbReference>
<reference evidence="3 4" key="1">
    <citation type="submission" date="2018-07" db="EMBL/GenBank/DDBJ databases">
        <title>GABA Modulating Bacteria of the Human Gut Microbiota.</title>
        <authorList>
            <person name="Strandwitz P."/>
            <person name="Kim K.H."/>
            <person name="Terekhova D."/>
            <person name="Liu J.K."/>
            <person name="Sharma A."/>
            <person name="Levering J."/>
            <person name="Mcdonald D."/>
            <person name="Dietrich D."/>
            <person name="Ramadhar T.R."/>
            <person name="Lekbua A."/>
            <person name="Mroue N."/>
            <person name="Liston C."/>
            <person name="Stewart E.J."/>
            <person name="Dubin M.J."/>
            <person name="Zengler K."/>
            <person name="Knight R."/>
            <person name="Gilbert J.A."/>
            <person name="Clardy J."/>
            <person name="Lewis K."/>
        </authorList>
    </citation>
    <scope>NUCLEOTIDE SEQUENCE [LARGE SCALE GENOMIC DNA]</scope>
    <source>
        <strain evidence="3 4">KLE1738</strain>
    </source>
</reference>
<comment type="caution">
    <text evidence="3">The sequence shown here is derived from an EMBL/GenBank/DDBJ whole genome shotgun (WGS) entry which is preliminary data.</text>
</comment>
<dbReference type="Pfam" id="PF13411">
    <property type="entry name" value="MerR_1"/>
    <property type="match status" value="1"/>
</dbReference>
<evidence type="ECO:0000313" key="3">
    <source>
        <dbReference type="EMBL" id="RFT05767.1"/>
    </source>
</evidence>
<evidence type="ECO:0000313" key="4">
    <source>
        <dbReference type="Proteomes" id="UP000260649"/>
    </source>
</evidence>
<dbReference type="SMART" id="SM00422">
    <property type="entry name" value="HTH_MERR"/>
    <property type="match status" value="1"/>
</dbReference>
<dbReference type="EMBL" id="QQRQ01000029">
    <property type="protein sequence ID" value="RFT05767.1"/>
    <property type="molecule type" value="Genomic_DNA"/>
</dbReference>
<evidence type="ECO:0000256" key="1">
    <source>
        <dbReference type="ARBA" id="ARBA00023125"/>
    </source>
</evidence>
<accession>A0A3E2B197</accession>
<protein>
    <submittedName>
        <fullName evidence="3">MerR family transcriptional regulator</fullName>
    </submittedName>
</protein>
<dbReference type="PANTHER" id="PTHR30204:SF85">
    <property type="entry name" value="MULTIDRUG-EFFLUX TRANSPORTER 2 REGULATOR"/>
    <property type="match status" value="1"/>
</dbReference>
<gene>
    <name evidence="3" type="ORF">DV520_10855</name>
</gene>
<proteinExistence type="predicted"/>
<dbReference type="Gene3D" id="1.10.1660.10">
    <property type="match status" value="1"/>
</dbReference>
<dbReference type="SUPFAM" id="SSF46955">
    <property type="entry name" value="Putative DNA-binding domain"/>
    <property type="match status" value="1"/>
</dbReference>
<dbReference type="CDD" id="cd04782">
    <property type="entry name" value="HTH_BltR"/>
    <property type="match status" value="1"/>
</dbReference>
<organism evidence="3 4">
    <name type="scientific">Evtepia gabavorous</name>
    <dbReference type="NCBI Taxonomy" id="2211183"/>
    <lineage>
        <taxon>Bacteria</taxon>
        <taxon>Bacillati</taxon>
        <taxon>Bacillota</taxon>
        <taxon>Clostridia</taxon>
        <taxon>Eubacteriales</taxon>
        <taxon>Evtepia</taxon>
    </lineage>
</organism>